<comment type="caution">
    <text evidence="2">The sequence shown here is derived from an EMBL/GenBank/DDBJ whole genome shotgun (WGS) entry which is preliminary data.</text>
</comment>
<gene>
    <name evidence="2" type="ORF">S03H2_37729</name>
</gene>
<protein>
    <recommendedName>
        <fullName evidence="1">Transposase IS66 central domain-containing protein</fullName>
    </recommendedName>
</protein>
<evidence type="ECO:0000259" key="1">
    <source>
        <dbReference type="Pfam" id="PF03050"/>
    </source>
</evidence>
<evidence type="ECO:0000313" key="2">
    <source>
        <dbReference type="EMBL" id="GAH50751.1"/>
    </source>
</evidence>
<dbReference type="EMBL" id="BARU01023233">
    <property type="protein sequence ID" value="GAH50751.1"/>
    <property type="molecule type" value="Genomic_DNA"/>
</dbReference>
<reference evidence="2" key="1">
    <citation type="journal article" date="2014" name="Front. Microbiol.">
        <title>High frequency of phylogenetically diverse reductive dehalogenase-homologous genes in deep subseafloor sedimentary metagenomes.</title>
        <authorList>
            <person name="Kawai M."/>
            <person name="Futagami T."/>
            <person name="Toyoda A."/>
            <person name="Takaki Y."/>
            <person name="Nishi S."/>
            <person name="Hori S."/>
            <person name="Arai W."/>
            <person name="Tsubouchi T."/>
            <person name="Morono Y."/>
            <person name="Uchiyama I."/>
            <person name="Ito T."/>
            <person name="Fujiyama A."/>
            <person name="Inagaki F."/>
            <person name="Takami H."/>
        </authorList>
    </citation>
    <scope>NUCLEOTIDE SEQUENCE</scope>
    <source>
        <strain evidence="2">Expedition CK06-06</strain>
    </source>
</reference>
<proteinExistence type="predicted"/>
<dbReference type="Pfam" id="PF03050">
    <property type="entry name" value="DDE_Tnp_IS66"/>
    <property type="match status" value="1"/>
</dbReference>
<feature type="non-terminal residue" evidence="2">
    <location>
        <position position="1"/>
    </location>
</feature>
<feature type="domain" description="Transposase IS66 central" evidence="1">
    <location>
        <begin position="13"/>
        <end position="139"/>
    </location>
</feature>
<organism evidence="2">
    <name type="scientific">marine sediment metagenome</name>
    <dbReference type="NCBI Taxonomy" id="412755"/>
    <lineage>
        <taxon>unclassified sequences</taxon>
        <taxon>metagenomes</taxon>
        <taxon>ecological metagenomes</taxon>
    </lineage>
</organism>
<dbReference type="InterPro" id="IPR004291">
    <property type="entry name" value="Transposase_IS66_central"/>
</dbReference>
<name>X1FYK6_9ZZZZ</name>
<dbReference type="AlphaFoldDB" id="X1FYK6"/>
<sequence>CDDAPQFKLVTQQLALCWVHDGRLYKKLDPCVPGHRQLLDSFLDKYWDFYRQLLEYRDNPTPEEHLRLDNEFDELFSKETGYDALDQRIAKTKAKKHSMLLVLDHPEIPLHNNPAELGVRKRVRKRVVSFGTRSNDGTNAWDTFNTLSATAKKLGVNFYDYIYDRISGAYEMPAMADVITQRAKALQLGASWDAAP</sequence>
<accession>X1FYK6</accession>